<dbReference type="PIRSF" id="PIRSF006091">
    <property type="entry name" value="E_trnsport_RnfG"/>
    <property type="match status" value="1"/>
</dbReference>
<keyword evidence="6" id="KW-0997">Cell inner membrane</keyword>
<name>A0A9X1B6W8_9GAMM</name>
<evidence type="ECO:0000256" key="1">
    <source>
        <dbReference type="ARBA" id="ARBA00022448"/>
    </source>
</evidence>
<dbReference type="EC" id="7.-.-.-" evidence="6"/>
<dbReference type="HAMAP" id="MF_00479">
    <property type="entry name" value="RsxG_RnfG"/>
    <property type="match status" value="1"/>
</dbReference>
<dbReference type="SMART" id="SM00900">
    <property type="entry name" value="FMN_bind"/>
    <property type="match status" value="1"/>
</dbReference>
<dbReference type="RefSeq" id="WP_200385983.1">
    <property type="nucleotide sequence ID" value="NZ_NRSD01000001.1"/>
</dbReference>
<comment type="similarity">
    <text evidence="6">Belongs to the RnfG family.</text>
</comment>
<dbReference type="GO" id="GO:0022900">
    <property type="term" value="P:electron transport chain"/>
    <property type="evidence" value="ECO:0007669"/>
    <property type="project" value="UniProtKB-UniRule"/>
</dbReference>
<evidence type="ECO:0000256" key="2">
    <source>
        <dbReference type="ARBA" id="ARBA00022553"/>
    </source>
</evidence>
<keyword evidence="4 6" id="KW-0288">FMN</keyword>
<keyword evidence="6" id="KW-1278">Translocase</keyword>
<comment type="subcellular location">
    <subcellularLocation>
        <location evidence="6">Cell inner membrane</location>
        <topology evidence="6">Single-pass membrane protein</topology>
    </subcellularLocation>
</comment>
<dbReference type="Pfam" id="PF04205">
    <property type="entry name" value="FMN_bind"/>
    <property type="match status" value="1"/>
</dbReference>
<evidence type="ECO:0000256" key="7">
    <source>
        <dbReference type="SAM" id="Phobius"/>
    </source>
</evidence>
<keyword evidence="6 7" id="KW-1133">Transmembrane helix</keyword>
<evidence type="ECO:0000256" key="4">
    <source>
        <dbReference type="ARBA" id="ARBA00022643"/>
    </source>
</evidence>
<gene>
    <name evidence="6" type="primary">rnfG</name>
    <name evidence="9" type="ORF">CKO25_00660</name>
</gene>
<evidence type="ECO:0000256" key="3">
    <source>
        <dbReference type="ARBA" id="ARBA00022630"/>
    </source>
</evidence>
<evidence type="ECO:0000313" key="10">
    <source>
        <dbReference type="Proteomes" id="UP001138802"/>
    </source>
</evidence>
<keyword evidence="3 6" id="KW-0285">Flavoprotein</keyword>
<evidence type="ECO:0000256" key="5">
    <source>
        <dbReference type="ARBA" id="ARBA00022982"/>
    </source>
</evidence>
<feature type="domain" description="FMN-binding" evidence="8">
    <location>
        <begin position="104"/>
        <end position="196"/>
    </location>
</feature>
<feature type="modified residue" description="FMN phosphoryl threonine" evidence="6">
    <location>
        <position position="179"/>
    </location>
</feature>
<feature type="transmembrane region" description="Helical" evidence="7">
    <location>
        <begin position="13"/>
        <end position="33"/>
    </location>
</feature>
<dbReference type="PANTHER" id="PTHR36118">
    <property type="entry name" value="ION-TRANSLOCATING OXIDOREDUCTASE COMPLEX SUBUNIT G"/>
    <property type="match status" value="1"/>
</dbReference>
<comment type="cofactor">
    <cofactor evidence="6">
        <name>FMN</name>
        <dbReference type="ChEBI" id="CHEBI:58210"/>
    </cofactor>
</comment>
<proteinExistence type="inferred from homology"/>
<dbReference type="InterPro" id="IPR010209">
    <property type="entry name" value="Ion_transpt_RnfG/RsxG"/>
</dbReference>
<reference evidence="9 10" key="1">
    <citation type="journal article" date="2020" name="Microorganisms">
        <title>Osmotic Adaptation and Compatible Solute Biosynthesis of Phototrophic Bacteria as Revealed from Genome Analyses.</title>
        <authorList>
            <person name="Imhoff J.F."/>
            <person name="Rahn T."/>
            <person name="Kunzel S."/>
            <person name="Keller A."/>
            <person name="Neulinger S.C."/>
        </authorList>
    </citation>
    <scope>NUCLEOTIDE SEQUENCE [LARGE SCALE GENOMIC DNA]</scope>
    <source>
        <strain evidence="9 10">DSM 21303</strain>
    </source>
</reference>
<keyword evidence="1 6" id="KW-0813">Transport</keyword>
<keyword evidence="2 6" id="KW-0597">Phosphoprotein</keyword>
<keyword evidence="6 7" id="KW-0812">Transmembrane</keyword>
<comment type="function">
    <text evidence="6">Part of a membrane-bound complex that couples electron transfer with translocation of ions across the membrane.</text>
</comment>
<sequence>MSTVTVPSYRKRIGYQAGLLGGFTLIAAALLVIGDIATRDTIALREAEDLQASLSEVIPLALHDNDLLADPITLEGPDGAPLAIYRARRGTEITGLAFRVRGRGYAGPIDLLLGLDASGQILGTRVLSHSETPGLGDKMERSKSDWILVFEGLSLDHPPLERWAVRKDGGDFDQFTGATITPRAILSALREGLVFFAKHRDTLTASAVIQVEIPDAEVLEAAASEVSEVSESTESSAAR</sequence>
<accession>A0A9X1B6W8</accession>
<keyword evidence="5 6" id="KW-0249">Electron transport</keyword>
<dbReference type="Proteomes" id="UP001138802">
    <property type="component" value="Unassembled WGS sequence"/>
</dbReference>
<keyword evidence="6 7" id="KW-0472">Membrane</keyword>
<dbReference type="AlphaFoldDB" id="A0A9X1B6W8"/>
<keyword evidence="10" id="KW-1185">Reference proteome</keyword>
<evidence type="ECO:0000256" key="6">
    <source>
        <dbReference type="HAMAP-Rule" id="MF_00479"/>
    </source>
</evidence>
<dbReference type="PANTHER" id="PTHR36118:SF1">
    <property type="entry name" value="ION-TRANSLOCATING OXIDOREDUCTASE COMPLEX SUBUNIT G"/>
    <property type="match status" value="1"/>
</dbReference>
<protein>
    <recommendedName>
        <fullName evidence="6">Ion-translocating oxidoreductase complex subunit G</fullName>
        <ecNumber evidence="6">7.-.-.-</ecNumber>
    </recommendedName>
    <alternativeName>
        <fullName evidence="6">Rnf electron transport complex subunit G</fullName>
    </alternativeName>
</protein>
<comment type="caution">
    <text evidence="9">The sequence shown here is derived from an EMBL/GenBank/DDBJ whole genome shotgun (WGS) entry which is preliminary data.</text>
</comment>
<evidence type="ECO:0000259" key="8">
    <source>
        <dbReference type="SMART" id="SM00900"/>
    </source>
</evidence>
<dbReference type="NCBIfam" id="TIGR01947">
    <property type="entry name" value="rnfG"/>
    <property type="match status" value="1"/>
</dbReference>
<dbReference type="EMBL" id="NRSD01000001">
    <property type="protein sequence ID" value="MBK1643189.1"/>
    <property type="molecule type" value="Genomic_DNA"/>
</dbReference>
<dbReference type="GO" id="GO:0005886">
    <property type="term" value="C:plasma membrane"/>
    <property type="evidence" value="ECO:0007669"/>
    <property type="project" value="UniProtKB-SubCell"/>
</dbReference>
<keyword evidence="6" id="KW-1003">Cell membrane</keyword>
<dbReference type="InterPro" id="IPR007329">
    <property type="entry name" value="FMN-bd"/>
</dbReference>
<dbReference type="GO" id="GO:0010181">
    <property type="term" value="F:FMN binding"/>
    <property type="evidence" value="ECO:0007669"/>
    <property type="project" value="InterPro"/>
</dbReference>
<dbReference type="GO" id="GO:0009055">
    <property type="term" value="F:electron transfer activity"/>
    <property type="evidence" value="ECO:0007669"/>
    <property type="project" value="InterPro"/>
</dbReference>
<organism evidence="9 10">
    <name type="scientific">Thiocapsa imhoffii</name>
    <dbReference type="NCBI Taxonomy" id="382777"/>
    <lineage>
        <taxon>Bacteria</taxon>
        <taxon>Pseudomonadati</taxon>
        <taxon>Pseudomonadota</taxon>
        <taxon>Gammaproteobacteria</taxon>
        <taxon>Chromatiales</taxon>
        <taxon>Chromatiaceae</taxon>
        <taxon>Thiocapsa</taxon>
    </lineage>
</organism>
<evidence type="ECO:0000313" key="9">
    <source>
        <dbReference type="EMBL" id="MBK1643189.1"/>
    </source>
</evidence>
<comment type="subunit">
    <text evidence="6">The complex is composed of six subunits: RnfA, RnfB, RnfC, RnfD, RnfE and RnfG.</text>
</comment>